<protein>
    <recommendedName>
        <fullName evidence="2">T6SS Phospholipase effector Tle1-like catalytic domain-containing protein</fullName>
    </recommendedName>
</protein>
<name>A0A8H7CTI9_9AGAR</name>
<dbReference type="Proteomes" id="UP000623467">
    <property type="component" value="Unassembled WGS sequence"/>
</dbReference>
<feature type="region of interest" description="Disordered" evidence="1">
    <location>
        <begin position="1033"/>
        <end position="1074"/>
    </location>
</feature>
<dbReference type="PANTHER" id="PTHR33840:SF2">
    <property type="entry name" value="TLE1 PHOSPHOLIPASE DOMAIN-CONTAINING PROTEIN"/>
    <property type="match status" value="1"/>
</dbReference>
<feature type="compositionally biased region" description="Basic and acidic residues" evidence="1">
    <location>
        <begin position="1049"/>
        <end position="1065"/>
    </location>
</feature>
<dbReference type="OrthoDB" id="538223at2759"/>
<dbReference type="Pfam" id="PF09994">
    <property type="entry name" value="T6SS_Tle1-like_cat"/>
    <property type="match status" value="1"/>
</dbReference>
<gene>
    <name evidence="3" type="ORF">MSAN_01697300</name>
</gene>
<proteinExistence type="predicted"/>
<accession>A0A8H7CTI9</accession>
<evidence type="ECO:0000256" key="1">
    <source>
        <dbReference type="SAM" id="MobiDB-lite"/>
    </source>
</evidence>
<evidence type="ECO:0000259" key="2">
    <source>
        <dbReference type="Pfam" id="PF09994"/>
    </source>
</evidence>
<dbReference type="EMBL" id="JACAZH010000015">
    <property type="protein sequence ID" value="KAF7349705.1"/>
    <property type="molecule type" value="Genomic_DNA"/>
</dbReference>
<comment type="caution">
    <text evidence="3">The sequence shown here is derived from an EMBL/GenBank/DDBJ whole genome shotgun (WGS) entry which is preliminary data.</text>
</comment>
<sequence>MTIKSTRPILPSHRILTRGLLLLARQPRRVRSSLLQETPLPPSTVSQTAKGCPCSKSGRRLIVAFDGTENQFGWRSSHVVEFYSRIVKNDDQPSYYTSGIGTYTKSSAVLKNAWVTLKNKWASVTGSNFKSNLLAGYQWLSENYEEGDRIFLLGFSRGAYQASVGLIRTGNKEQIPFAFEIYRDSDPSGDLRQGSFKFHVSTSVNEYFSDGTVQPDSASSGLAASAPETGSDTKSVTGSDLKQDDLRYRQFIKPKDPRYRRITKPEEFKKAFCHHVNIHFVGVWDTVSSVGIFRNKYYPGAQSAENICFFRHALALDERRVKFLPEYVVAPHLDWFKRGSYGEPRCKEVWFRGCHSDVGGGRRTNLTSDNGSVPSRWMAHQAMLAGLEMSPFRRTFVEEDFTGLRPTSSMTWFYKFFEYVPLGIAWADDSKPPSATPSLIYSPHRARPRQVHCHQKIHLSVGLLGYVDETSLAHLPSAWGGWNEVLWKKITYQKTDDASPSNYSMVRRKELRMLRRAHRLQQLRRFQVLSRLKPPDQLQQPDVFELDIVDYPCLSAWIECARKGQKGWNTIEFLERLNLILHSDEGNTRLVYDEPGFKQTLLNVLDPSGNPASLGPKETAEMRSKRIEFALRIASKLPFEAEDVEYYAKVWGAVWRLLAGTVMCGCLDRALVIGVRHVPYEVSSRKMVGDFLRSLPERDDDYLNSLGLGSTADAAKAEVIIEVIAADHVLDVSQYDSSRAIYRVADDANREKYRLKKIPSRVLRVLARRLDTAGKSYFGDCFAEQEELARKILSVIFNHDKTTKNPALEFVKALLRNGHRDRILLNTNNIFGMLMESDDGRVSQREQFFLGEVIQKQPALAQDYCLQSTRFSPIAEGMMIALQHKPEDVDLLKILVPLTPYLPLTAQVQTEELCNHLIRRLGGDGDPQPKRTAALCLVVLYESDPSGHVASLLKLNRGDLATRFRSLGYQAVWEAVRPRITENSTSTPTKTARQQVCNAIRGFPEDETWAVSWALELIPALPVEGITDERRVHHEDGGMSDAPVEDLEGEQHERNREGDRKDKHTNCRTTECTV</sequence>
<dbReference type="PANTHER" id="PTHR33840">
    <property type="match status" value="1"/>
</dbReference>
<evidence type="ECO:0000313" key="3">
    <source>
        <dbReference type="EMBL" id="KAF7349705.1"/>
    </source>
</evidence>
<keyword evidence="4" id="KW-1185">Reference proteome</keyword>
<organism evidence="3 4">
    <name type="scientific">Mycena sanguinolenta</name>
    <dbReference type="NCBI Taxonomy" id="230812"/>
    <lineage>
        <taxon>Eukaryota</taxon>
        <taxon>Fungi</taxon>
        <taxon>Dikarya</taxon>
        <taxon>Basidiomycota</taxon>
        <taxon>Agaricomycotina</taxon>
        <taxon>Agaricomycetes</taxon>
        <taxon>Agaricomycetidae</taxon>
        <taxon>Agaricales</taxon>
        <taxon>Marasmiineae</taxon>
        <taxon>Mycenaceae</taxon>
        <taxon>Mycena</taxon>
    </lineage>
</organism>
<reference evidence="3" key="1">
    <citation type="submission" date="2020-05" db="EMBL/GenBank/DDBJ databases">
        <title>Mycena genomes resolve the evolution of fungal bioluminescence.</title>
        <authorList>
            <person name="Tsai I.J."/>
        </authorList>
    </citation>
    <scope>NUCLEOTIDE SEQUENCE</scope>
    <source>
        <strain evidence="3">160909Yilan</strain>
    </source>
</reference>
<evidence type="ECO:0000313" key="4">
    <source>
        <dbReference type="Proteomes" id="UP000623467"/>
    </source>
</evidence>
<dbReference type="AlphaFoldDB" id="A0A8H7CTI9"/>
<dbReference type="InterPro" id="IPR018712">
    <property type="entry name" value="Tle1-like_cat"/>
</dbReference>
<feature type="domain" description="T6SS Phospholipase effector Tle1-like catalytic" evidence="2">
    <location>
        <begin position="59"/>
        <end position="381"/>
    </location>
</feature>
<feature type="region of interest" description="Disordered" evidence="1">
    <location>
        <begin position="218"/>
        <end position="239"/>
    </location>
</feature>